<evidence type="ECO:0000256" key="2">
    <source>
        <dbReference type="ARBA" id="ARBA00010792"/>
    </source>
</evidence>
<gene>
    <name evidence="9" type="ORF">HJG44_05065</name>
</gene>
<feature type="transmembrane region" description="Helical" evidence="7">
    <location>
        <begin position="46"/>
        <end position="67"/>
    </location>
</feature>
<evidence type="ECO:0000313" key="10">
    <source>
        <dbReference type="Proteomes" id="UP000564885"/>
    </source>
</evidence>
<keyword evidence="3 7" id="KW-1003">Cell membrane</keyword>
<keyword evidence="5 7" id="KW-1133">Transmembrane helix</keyword>
<dbReference type="PANTHER" id="PTHR30353:SF15">
    <property type="entry name" value="INNER MEMBRANE PROTEIN YABI"/>
    <property type="match status" value="1"/>
</dbReference>
<keyword evidence="10" id="KW-1185">Reference proteome</keyword>
<proteinExistence type="inferred from homology"/>
<evidence type="ECO:0000313" key="9">
    <source>
        <dbReference type="EMBL" id="NNM71768.1"/>
    </source>
</evidence>
<accession>A0A849I331</accession>
<evidence type="ECO:0000256" key="1">
    <source>
        <dbReference type="ARBA" id="ARBA00004651"/>
    </source>
</evidence>
<keyword evidence="6 7" id="KW-0472">Membrane</keyword>
<name>A0A849I331_9HYPH</name>
<comment type="similarity">
    <text evidence="2 7">Belongs to the DedA family.</text>
</comment>
<feature type="transmembrane region" description="Helical" evidence="7">
    <location>
        <begin position="142"/>
        <end position="162"/>
    </location>
</feature>
<feature type="transmembrane region" description="Helical" evidence="7">
    <location>
        <begin position="73"/>
        <end position="90"/>
    </location>
</feature>
<feature type="domain" description="VTT" evidence="8">
    <location>
        <begin position="41"/>
        <end position="162"/>
    </location>
</feature>
<dbReference type="RefSeq" id="WP_171217190.1">
    <property type="nucleotide sequence ID" value="NZ_JABEPP010000001.1"/>
</dbReference>
<dbReference type="PANTHER" id="PTHR30353">
    <property type="entry name" value="INNER MEMBRANE PROTEIN DEDA-RELATED"/>
    <property type="match status" value="1"/>
</dbReference>
<organism evidence="9 10">
    <name type="scientific">Enterovirga aerilata</name>
    <dbReference type="NCBI Taxonomy" id="2730920"/>
    <lineage>
        <taxon>Bacteria</taxon>
        <taxon>Pseudomonadati</taxon>
        <taxon>Pseudomonadota</taxon>
        <taxon>Alphaproteobacteria</taxon>
        <taxon>Hyphomicrobiales</taxon>
        <taxon>Methylobacteriaceae</taxon>
        <taxon>Enterovirga</taxon>
    </lineage>
</organism>
<evidence type="ECO:0000256" key="6">
    <source>
        <dbReference type="ARBA" id="ARBA00023136"/>
    </source>
</evidence>
<comment type="subcellular location">
    <subcellularLocation>
        <location evidence="1 7">Cell membrane</location>
        <topology evidence="1 7">Multi-pass membrane protein</topology>
    </subcellularLocation>
</comment>
<evidence type="ECO:0000256" key="7">
    <source>
        <dbReference type="RuleBase" id="RU367016"/>
    </source>
</evidence>
<dbReference type="GO" id="GO:0005886">
    <property type="term" value="C:plasma membrane"/>
    <property type="evidence" value="ECO:0007669"/>
    <property type="project" value="UniProtKB-SubCell"/>
</dbReference>
<sequence length="171" mass="18448">MLEEFVKTVTDFAQANQSLLLPMILVIAFLECLAFVSIIAPATVLFTALGAVAGAAGIGLVPLALTATIGSVAGYWVSYWLGLWLGPAILERWPLNRRPDLVRKTHDFFERWGAVGILISHFWGQVRPLAPLVAGIVKMSPLPFHIANLVGSLGWSFGVFYASGTVGSLLR</sequence>
<evidence type="ECO:0000256" key="4">
    <source>
        <dbReference type="ARBA" id="ARBA00022692"/>
    </source>
</evidence>
<evidence type="ECO:0000256" key="5">
    <source>
        <dbReference type="ARBA" id="ARBA00022989"/>
    </source>
</evidence>
<dbReference type="Proteomes" id="UP000564885">
    <property type="component" value="Unassembled WGS sequence"/>
</dbReference>
<comment type="caution">
    <text evidence="9">The sequence shown here is derived from an EMBL/GenBank/DDBJ whole genome shotgun (WGS) entry which is preliminary data.</text>
</comment>
<evidence type="ECO:0000259" key="8">
    <source>
        <dbReference type="Pfam" id="PF09335"/>
    </source>
</evidence>
<reference evidence="9 10" key="1">
    <citation type="submission" date="2020-04" db="EMBL/GenBank/DDBJ databases">
        <title>Enterovirga sp. isolate from soil.</title>
        <authorList>
            <person name="Chea S."/>
            <person name="Kim D.-U."/>
        </authorList>
    </citation>
    <scope>NUCLEOTIDE SEQUENCE [LARGE SCALE GENOMIC DNA]</scope>
    <source>
        <strain evidence="9 10">DB1703</strain>
    </source>
</reference>
<dbReference type="Pfam" id="PF09335">
    <property type="entry name" value="VTT_dom"/>
    <property type="match status" value="1"/>
</dbReference>
<dbReference type="InterPro" id="IPR032818">
    <property type="entry name" value="DedA-like"/>
</dbReference>
<evidence type="ECO:0000256" key="3">
    <source>
        <dbReference type="ARBA" id="ARBA00022475"/>
    </source>
</evidence>
<dbReference type="InterPro" id="IPR032816">
    <property type="entry name" value="VTT_dom"/>
</dbReference>
<dbReference type="AlphaFoldDB" id="A0A849I331"/>
<feature type="transmembrane region" description="Helical" evidence="7">
    <location>
        <begin position="20"/>
        <end position="39"/>
    </location>
</feature>
<dbReference type="EMBL" id="JABEPP010000001">
    <property type="protein sequence ID" value="NNM71768.1"/>
    <property type="molecule type" value="Genomic_DNA"/>
</dbReference>
<protein>
    <submittedName>
        <fullName evidence="9">DedA family protein</fullName>
    </submittedName>
</protein>
<feature type="transmembrane region" description="Helical" evidence="7">
    <location>
        <begin position="111"/>
        <end position="130"/>
    </location>
</feature>
<keyword evidence="4 7" id="KW-0812">Transmembrane</keyword>